<dbReference type="AlphaFoldDB" id="R4Z2L1"/>
<feature type="region of interest" description="Disordered" evidence="1">
    <location>
        <begin position="250"/>
        <end position="269"/>
    </location>
</feature>
<dbReference type="EMBL" id="CANL01000018">
    <property type="protein sequence ID" value="CCM63526.1"/>
    <property type="molecule type" value="Genomic_DNA"/>
</dbReference>
<proteinExistence type="predicted"/>
<organism evidence="3 4">
    <name type="scientific">Candidatus Neomicrothrix parvicella RN1</name>
    <dbReference type="NCBI Taxonomy" id="1229780"/>
    <lineage>
        <taxon>Bacteria</taxon>
        <taxon>Bacillati</taxon>
        <taxon>Actinomycetota</taxon>
        <taxon>Acidimicrobiia</taxon>
        <taxon>Acidimicrobiales</taxon>
        <taxon>Microthrixaceae</taxon>
        <taxon>Candidatus Neomicrothrix</taxon>
    </lineage>
</organism>
<feature type="domain" description="AB hydrolase-1" evidence="2">
    <location>
        <begin position="34"/>
        <end position="237"/>
    </location>
</feature>
<gene>
    <name evidence="3" type="ORF">BN381_250019</name>
</gene>
<dbReference type="STRING" id="1229780.BN381_250019"/>
<dbReference type="HOGENOM" id="CLU_020336_50_4_11"/>
<reference evidence="3 4" key="1">
    <citation type="journal article" date="2013" name="ISME J.">
        <title>Metabolic model for the filamentous 'Candidatus Microthrix parvicella' based on genomic and metagenomic analyses.</title>
        <authorList>
            <person name="Jon McIlroy S."/>
            <person name="Kristiansen R."/>
            <person name="Albertsen M."/>
            <person name="Michael Karst S."/>
            <person name="Rossetti S."/>
            <person name="Lund Nielsen J."/>
            <person name="Tandoi V."/>
            <person name="James Seviour R."/>
            <person name="Nielsen P.H."/>
        </authorList>
    </citation>
    <scope>NUCLEOTIDE SEQUENCE [LARGE SCALE GENOMIC DNA]</scope>
    <source>
        <strain evidence="3 4">RN1</strain>
    </source>
</reference>
<evidence type="ECO:0000313" key="3">
    <source>
        <dbReference type="EMBL" id="CCM63526.1"/>
    </source>
</evidence>
<accession>R4Z2L1</accession>
<feature type="region of interest" description="Disordered" evidence="1">
    <location>
        <begin position="136"/>
        <end position="159"/>
    </location>
</feature>
<dbReference type="eggNOG" id="COG0596">
    <property type="taxonomic scope" value="Bacteria"/>
</dbReference>
<dbReference type="Proteomes" id="UP000018291">
    <property type="component" value="Unassembled WGS sequence"/>
</dbReference>
<sequence>MHRFMNPPVDAVLQHPPKLHIRRMGRADNHALPVVMLHGAFTGSLASWWMTCAPRVAKFNPVVLYDLRGHGLSQRPAEGYRLADHLDDLARVTAGLGPCALVGHSLGGWIAIEAARAWPDRVSALVGVDVPIGAKRPRTSHEAAEADTASKGTPRARRRHHQLTLAETSFRSDLAAEAPLDVADLASLRCPTLMAFGRQSPFVDGAELARAALGTNSVQMFDGGHALHLDATADLSDAITQFLSGPAITTTTTATTSPKGTAEPDHAHG</sequence>
<protein>
    <recommendedName>
        <fullName evidence="2">AB hydrolase-1 domain-containing protein</fullName>
    </recommendedName>
</protein>
<comment type="caution">
    <text evidence="3">The sequence shown here is derived from an EMBL/GenBank/DDBJ whole genome shotgun (WGS) entry which is preliminary data.</text>
</comment>
<dbReference type="SUPFAM" id="SSF53474">
    <property type="entry name" value="alpha/beta-Hydrolases"/>
    <property type="match status" value="1"/>
</dbReference>
<dbReference type="Gene3D" id="3.40.50.1820">
    <property type="entry name" value="alpha/beta hydrolase"/>
    <property type="match status" value="1"/>
</dbReference>
<dbReference type="InterPro" id="IPR050228">
    <property type="entry name" value="Carboxylesterase_BioH"/>
</dbReference>
<name>R4Z2L1_9ACTN</name>
<dbReference type="InterPro" id="IPR000073">
    <property type="entry name" value="AB_hydrolase_1"/>
</dbReference>
<dbReference type="InterPro" id="IPR029058">
    <property type="entry name" value="AB_hydrolase_fold"/>
</dbReference>
<dbReference type="GO" id="GO:0003824">
    <property type="term" value="F:catalytic activity"/>
    <property type="evidence" value="ECO:0007669"/>
    <property type="project" value="UniProtKB-ARBA"/>
</dbReference>
<evidence type="ECO:0000259" key="2">
    <source>
        <dbReference type="Pfam" id="PF12697"/>
    </source>
</evidence>
<evidence type="ECO:0000313" key="4">
    <source>
        <dbReference type="Proteomes" id="UP000018291"/>
    </source>
</evidence>
<evidence type="ECO:0000256" key="1">
    <source>
        <dbReference type="SAM" id="MobiDB-lite"/>
    </source>
</evidence>
<dbReference type="PANTHER" id="PTHR43194">
    <property type="entry name" value="HYDROLASE ALPHA/BETA FOLD FAMILY"/>
    <property type="match status" value="1"/>
</dbReference>
<keyword evidence="4" id="KW-1185">Reference proteome</keyword>
<dbReference type="PANTHER" id="PTHR43194:SF2">
    <property type="entry name" value="PEROXISOMAL MEMBRANE PROTEIN LPX1"/>
    <property type="match status" value="1"/>
</dbReference>
<dbReference type="Pfam" id="PF12697">
    <property type="entry name" value="Abhydrolase_6"/>
    <property type="match status" value="1"/>
</dbReference>